<keyword evidence="9" id="KW-1185">Reference proteome</keyword>
<dbReference type="InterPro" id="IPR001650">
    <property type="entry name" value="Helicase_C-like"/>
</dbReference>
<comment type="caution">
    <text evidence="8">The sequence shown here is derived from an EMBL/GenBank/DDBJ whole genome shotgun (WGS) entry which is preliminary data.</text>
</comment>
<keyword evidence="1" id="KW-0547">Nucleotide-binding</keyword>
<dbReference type="EMBL" id="JBEXAC010000002">
    <property type="protein sequence ID" value="MET6999103.1"/>
    <property type="molecule type" value="Genomic_DNA"/>
</dbReference>
<feature type="domain" description="Helicase ATP-binding" evidence="6">
    <location>
        <begin position="6"/>
        <end position="174"/>
    </location>
</feature>
<gene>
    <name evidence="8" type="ORF">ABR189_17075</name>
</gene>
<proteinExistence type="inferred from homology"/>
<dbReference type="Gene3D" id="3.40.50.300">
    <property type="entry name" value="P-loop containing nucleotide triphosphate hydrolases"/>
    <property type="match status" value="2"/>
</dbReference>
<dbReference type="InterPro" id="IPR044742">
    <property type="entry name" value="DEAD/DEAH_RhlB"/>
</dbReference>
<evidence type="ECO:0000256" key="1">
    <source>
        <dbReference type="ARBA" id="ARBA00022741"/>
    </source>
</evidence>
<protein>
    <submittedName>
        <fullName evidence="8">DEAD/DEAH box helicase</fullName>
    </submittedName>
</protein>
<dbReference type="InterPro" id="IPR012677">
    <property type="entry name" value="Nucleotide-bd_a/b_plait_sf"/>
</dbReference>
<reference evidence="8 9" key="1">
    <citation type="submission" date="2024-06" db="EMBL/GenBank/DDBJ databases">
        <title>Chitinophaga defluvii sp. nov., isolated from municipal sewage.</title>
        <authorList>
            <person name="Zhang L."/>
        </authorList>
    </citation>
    <scope>NUCLEOTIDE SEQUENCE [LARGE SCALE GENOMIC DNA]</scope>
    <source>
        <strain evidence="8 9">H8</strain>
    </source>
</reference>
<name>A0ABV2T7U8_9BACT</name>
<evidence type="ECO:0000313" key="9">
    <source>
        <dbReference type="Proteomes" id="UP001549749"/>
    </source>
</evidence>
<evidence type="ECO:0000256" key="2">
    <source>
        <dbReference type="ARBA" id="ARBA00022801"/>
    </source>
</evidence>
<dbReference type="Gene3D" id="3.30.70.330">
    <property type="match status" value="1"/>
</dbReference>
<dbReference type="PROSITE" id="PS51194">
    <property type="entry name" value="HELICASE_CTER"/>
    <property type="match status" value="1"/>
</dbReference>
<dbReference type="PANTHER" id="PTHR47959">
    <property type="entry name" value="ATP-DEPENDENT RNA HELICASE RHLE-RELATED"/>
    <property type="match status" value="1"/>
</dbReference>
<evidence type="ECO:0000259" key="7">
    <source>
        <dbReference type="PROSITE" id="PS51194"/>
    </source>
</evidence>
<dbReference type="GO" id="GO:0004386">
    <property type="term" value="F:helicase activity"/>
    <property type="evidence" value="ECO:0007669"/>
    <property type="project" value="UniProtKB-KW"/>
</dbReference>
<evidence type="ECO:0000256" key="4">
    <source>
        <dbReference type="ARBA" id="ARBA00022840"/>
    </source>
</evidence>
<evidence type="ECO:0000259" key="6">
    <source>
        <dbReference type="PROSITE" id="PS51192"/>
    </source>
</evidence>
<keyword evidence="3 8" id="KW-0347">Helicase</keyword>
<sequence length="419" mass="46315">MQELAHATIPSHKDVVLLAPTGSGKTLGFLVPVLNNLQPNNSQVQCLILVPSRELALQIEQVWKKMSTGFKVSSFYGGHSMPTEIQSLSTPPALLIGTPGRIADHISRNTFSTADIHTLVLDEFDKSLALGFEEEMSYITDALKQVSKRILVSATAAIEIPAFTGITAPKVLDFISEQQTTNALQLKLVISEEKDKIDTLFQLLCSLGGEAAIIFCNHREAVERTSQLLQEKGIDSAFFHGGMEQMDRELTLTRFRNGSVTFLVATDLAARGLDIPEMKHVIHYHMSPSLEEFTHRNGRTARMLATGTAYLILHKEEPLPEYLSETPALLELPAKSSLPPATVWTTLYISGGKKDKINKVDIVGFFSKIGKLEKGDLGMIEVKDFVSFAAVKKKKVRELLANVREQKMKGKKYRIAVAK</sequence>
<dbReference type="SUPFAM" id="SSF52540">
    <property type="entry name" value="P-loop containing nucleoside triphosphate hydrolases"/>
    <property type="match status" value="1"/>
</dbReference>
<dbReference type="InterPro" id="IPR005580">
    <property type="entry name" value="DbpA/CsdA_RNA-bd_dom"/>
</dbReference>
<dbReference type="PROSITE" id="PS51192">
    <property type="entry name" value="HELICASE_ATP_BIND_1"/>
    <property type="match status" value="1"/>
</dbReference>
<dbReference type="Pfam" id="PF00271">
    <property type="entry name" value="Helicase_C"/>
    <property type="match status" value="1"/>
</dbReference>
<keyword evidence="4" id="KW-0067">ATP-binding</keyword>
<dbReference type="PANTHER" id="PTHR47959:SF1">
    <property type="entry name" value="ATP-DEPENDENT RNA HELICASE DBPA"/>
    <property type="match status" value="1"/>
</dbReference>
<dbReference type="Proteomes" id="UP001549749">
    <property type="component" value="Unassembled WGS sequence"/>
</dbReference>
<dbReference type="InterPro" id="IPR011545">
    <property type="entry name" value="DEAD/DEAH_box_helicase_dom"/>
</dbReference>
<feature type="domain" description="Helicase C-terminal" evidence="7">
    <location>
        <begin position="199"/>
        <end position="346"/>
    </location>
</feature>
<dbReference type="CDD" id="cd00268">
    <property type="entry name" value="DEADc"/>
    <property type="match status" value="1"/>
</dbReference>
<evidence type="ECO:0000313" key="8">
    <source>
        <dbReference type="EMBL" id="MET6999103.1"/>
    </source>
</evidence>
<comment type="similarity">
    <text evidence="5">Belongs to the DEAD box helicase family.</text>
</comment>
<dbReference type="SMART" id="SM00487">
    <property type="entry name" value="DEXDc"/>
    <property type="match status" value="1"/>
</dbReference>
<dbReference type="SMART" id="SM00490">
    <property type="entry name" value="HELICc"/>
    <property type="match status" value="1"/>
</dbReference>
<dbReference type="CDD" id="cd18787">
    <property type="entry name" value="SF2_C_DEAD"/>
    <property type="match status" value="1"/>
</dbReference>
<dbReference type="InterPro" id="IPR027417">
    <property type="entry name" value="P-loop_NTPase"/>
</dbReference>
<keyword evidence="2" id="KW-0378">Hydrolase</keyword>
<dbReference type="InterPro" id="IPR014001">
    <property type="entry name" value="Helicase_ATP-bd"/>
</dbReference>
<dbReference type="Pfam" id="PF00270">
    <property type="entry name" value="DEAD"/>
    <property type="match status" value="1"/>
</dbReference>
<evidence type="ECO:0000256" key="3">
    <source>
        <dbReference type="ARBA" id="ARBA00022806"/>
    </source>
</evidence>
<dbReference type="Pfam" id="PF03880">
    <property type="entry name" value="DbpA"/>
    <property type="match status" value="1"/>
</dbReference>
<dbReference type="InterPro" id="IPR050079">
    <property type="entry name" value="DEAD_box_RNA_helicase"/>
</dbReference>
<dbReference type="RefSeq" id="WP_354661670.1">
    <property type="nucleotide sequence ID" value="NZ_JBEXAC010000002.1"/>
</dbReference>
<evidence type="ECO:0000256" key="5">
    <source>
        <dbReference type="ARBA" id="ARBA00038437"/>
    </source>
</evidence>
<accession>A0ABV2T7U8</accession>
<organism evidence="8 9">
    <name type="scientific">Chitinophaga defluvii</name>
    <dbReference type="NCBI Taxonomy" id="3163343"/>
    <lineage>
        <taxon>Bacteria</taxon>
        <taxon>Pseudomonadati</taxon>
        <taxon>Bacteroidota</taxon>
        <taxon>Chitinophagia</taxon>
        <taxon>Chitinophagales</taxon>
        <taxon>Chitinophagaceae</taxon>
        <taxon>Chitinophaga</taxon>
    </lineage>
</organism>